<comment type="caution">
    <text evidence="5">The sequence shown here is derived from an EMBL/GenBank/DDBJ whole genome shotgun (WGS) entry which is preliminary data.</text>
</comment>
<gene>
    <name evidence="5" type="ORF">JCM21714_622</name>
</gene>
<proteinExistence type="predicted"/>
<protein>
    <recommendedName>
        <fullName evidence="1">[acyl-carrier-protein] S-malonyltransferase</fullName>
        <ecNumber evidence="1">2.3.1.39</ecNumber>
    </recommendedName>
</protein>
<keyword evidence="6" id="KW-1185">Reference proteome</keyword>
<dbReference type="AlphaFoldDB" id="W4VFS0"/>
<accession>W4VFS0</accession>
<organism evidence="5 6">
    <name type="scientific">Gracilibacillus boraciitolerans JCM 21714</name>
    <dbReference type="NCBI Taxonomy" id="1298598"/>
    <lineage>
        <taxon>Bacteria</taxon>
        <taxon>Bacillati</taxon>
        <taxon>Bacillota</taxon>
        <taxon>Bacilli</taxon>
        <taxon>Bacillales</taxon>
        <taxon>Bacillaceae</taxon>
        <taxon>Gracilibacillus</taxon>
    </lineage>
</organism>
<dbReference type="InterPro" id="IPR016035">
    <property type="entry name" value="Acyl_Trfase/lysoPLipase"/>
</dbReference>
<evidence type="ECO:0000313" key="6">
    <source>
        <dbReference type="Proteomes" id="UP000019102"/>
    </source>
</evidence>
<dbReference type="Proteomes" id="UP000019102">
    <property type="component" value="Unassembled WGS sequence"/>
</dbReference>
<comment type="catalytic activity">
    <reaction evidence="4">
        <text>holo-[ACP] + malonyl-CoA = malonyl-[ACP] + CoA</text>
        <dbReference type="Rhea" id="RHEA:41792"/>
        <dbReference type="Rhea" id="RHEA-COMP:9623"/>
        <dbReference type="Rhea" id="RHEA-COMP:9685"/>
        <dbReference type="ChEBI" id="CHEBI:57287"/>
        <dbReference type="ChEBI" id="CHEBI:57384"/>
        <dbReference type="ChEBI" id="CHEBI:64479"/>
        <dbReference type="ChEBI" id="CHEBI:78449"/>
        <dbReference type="EC" id="2.3.1.39"/>
    </reaction>
</comment>
<evidence type="ECO:0000313" key="5">
    <source>
        <dbReference type="EMBL" id="GAE91668.1"/>
    </source>
</evidence>
<dbReference type="SUPFAM" id="SSF52151">
    <property type="entry name" value="FabD/lysophospholipase-like"/>
    <property type="match status" value="1"/>
</dbReference>
<dbReference type="PANTHER" id="PTHR42681">
    <property type="entry name" value="MALONYL-COA-ACYL CARRIER PROTEIN TRANSACYLASE, MITOCHONDRIAL"/>
    <property type="match status" value="1"/>
</dbReference>
<dbReference type="InterPro" id="IPR050858">
    <property type="entry name" value="Mal-CoA-ACP_Trans/PKS_FabD"/>
</dbReference>
<evidence type="ECO:0000256" key="2">
    <source>
        <dbReference type="ARBA" id="ARBA00022679"/>
    </source>
</evidence>
<evidence type="ECO:0000256" key="1">
    <source>
        <dbReference type="ARBA" id="ARBA00013258"/>
    </source>
</evidence>
<dbReference type="EMBL" id="BAVS01000001">
    <property type="protein sequence ID" value="GAE91668.1"/>
    <property type="molecule type" value="Genomic_DNA"/>
</dbReference>
<reference evidence="5 6" key="1">
    <citation type="journal article" date="2014" name="Genome Announc.">
        <title>Draft Genome Sequence of the Boron-Tolerant and Moderately Halotolerant Bacterium Gracilibacillus boraciitolerans JCM 21714T.</title>
        <authorList>
            <person name="Ahmed I."/>
            <person name="Oshima K."/>
            <person name="Suda W."/>
            <person name="Kitamura K."/>
            <person name="Iida T."/>
            <person name="Ohmori Y."/>
            <person name="Fujiwara T."/>
            <person name="Hattori M."/>
            <person name="Ohkuma M."/>
        </authorList>
    </citation>
    <scope>NUCLEOTIDE SEQUENCE [LARGE SCALE GENOMIC DNA]</scope>
    <source>
        <strain evidence="5 6">JCM 21714</strain>
    </source>
</reference>
<dbReference type="STRING" id="1298598.JCM21714_622"/>
<evidence type="ECO:0000256" key="3">
    <source>
        <dbReference type="ARBA" id="ARBA00023315"/>
    </source>
</evidence>
<dbReference type="Gene3D" id="3.40.366.10">
    <property type="entry name" value="Malonyl-Coenzyme A Acyl Carrier Protein, domain 2"/>
    <property type="match status" value="1"/>
</dbReference>
<dbReference type="GO" id="GO:0005829">
    <property type="term" value="C:cytosol"/>
    <property type="evidence" value="ECO:0007669"/>
    <property type="project" value="TreeGrafter"/>
</dbReference>
<dbReference type="eggNOG" id="COG0331">
    <property type="taxonomic scope" value="Bacteria"/>
</dbReference>
<keyword evidence="2" id="KW-0808">Transferase</keyword>
<dbReference type="InterPro" id="IPR001227">
    <property type="entry name" value="Ac_transferase_dom_sf"/>
</dbReference>
<evidence type="ECO:0000256" key="4">
    <source>
        <dbReference type="ARBA" id="ARBA00048462"/>
    </source>
</evidence>
<dbReference type="PANTHER" id="PTHR42681:SF1">
    <property type="entry name" value="MALONYL-COA-ACYL CARRIER PROTEIN TRANSACYLASE, MITOCHONDRIAL"/>
    <property type="match status" value="1"/>
</dbReference>
<keyword evidence="3" id="KW-0012">Acyltransferase</keyword>
<name>W4VFS0_9BACI</name>
<dbReference type="GO" id="GO:0004314">
    <property type="term" value="F:[acyl-carrier-protein] S-malonyltransferase activity"/>
    <property type="evidence" value="ECO:0007669"/>
    <property type="project" value="UniProtKB-EC"/>
</dbReference>
<dbReference type="GO" id="GO:0006633">
    <property type="term" value="P:fatty acid biosynthetic process"/>
    <property type="evidence" value="ECO:0007669"/>
    <property type="project" value="TreeGrafter"/>
</dbReference>
<sequence length="124" mass="13990">MLPLPVSGPFHSSLMKVAANDFEQLVENIKWSDAAIPVYANVLAEKVIEADLIKELLVKQLYSPVRFEEIIEQLLEESLDAIVEIGSGKVLTGLVKKVNKRATTFAVQDQDSLDEFIKWFKEEE</sequence>
<dbReference type="EC" id="2.3.1.39" evidence="1"/>